<dbReference type="GO" id="GO:0030153">
    <property type="term" value="P:bacteriocin immunity"/>
    <property type="evidence" value="ECO:0007669"/>
    <property type="project" value="InterPro"/>
</dbReference>
<dbReference type="STRING" id="1189612.A33Q_1679"/>
<reference evidence="3 4" key="1">
    <citation type="journal article" date="2013" name="Genome Announc.">
        <title>Draft Genome Sequence of Indibacter alkaliphilus Strain LW1T, Isolated from Lonar Lake, a Haloalkaline Lake in the Buldana District of Maharashtra, India.</title>
        <authorList>
            <person name="Singh A."/>
            <person name="Kumar Jangir P."/>
            <person name="Sharma R."/>
            <person name="Singh A."/>
            <person name="Kumar Pinnaka A."/>
            <person name="Shivaji S."/>
        </authorList>
    </citation>
    <scope>NUCLEOTIDE SEQUENCE [LARGE SCALE GENOMIC DNA]</scope>
    <source>
        <strain evidence="4">CCUG 57479 / KCTC 22604 / LW1</strain>
    </source>
</reference>
<name>S2DZX0_INDAL</name>
<comment type="caution">
    <text evidence="3">The sequence shown here is derived from an EMBL/GenBank/DDBJ whole genome shotgun (WGS) entry which is preliminary data.</text>
</comment>
<keyword evidence="1" id="KW-1133">Transmembrane helix</keyword>
<feature type="transmembrane region" description="Helical" evidence="1">
    <location>
        <begin position="85"/>
        <end position="102"/>
    </location>
</feature>
<dbReference type="Pfam" id="PF06713">
    <property type="entry name" value="bPH_4"/>
    <property type="match status" value="1"/>
</dbReference>
<feature type="domain" description="Uncharacterized protein YyaB-like PH" evidence="2">
    <location>
        <begin position="128"/>
        <end position="202"/>
    </location>
</feature>
<evidence type="ECO:0000313" key="3">
    <source>
        <dbReference type="EMBL" id="EOZ97706.1"/>
    </source>
</evidence>
<accession>S2DZX0</accession>
<evidence type="ECO:0000313" key="4">
    <source>
        <dbReference type="Proteomes" id="UP000006073"/>
    </source>
</evidence>
<protein>
    <recommendedName>
        <fullName evidence="2">Uncharacterized protein YyaB-like PH domain-containing protein</fullName>
    </recommendedName>
</protein>
<keyword evidence="1" id="KW-0472">Membrane</keyword>
<dbReference type="Proteomes" id="UP000006073">
    <property type="component" value="Unassembled WGS sequence"/>
</dbReference>
<feature type="transmembrane region" description="Helical" evidence="1">
    <location>
        <begin position="108"/>
        <end position="132"/>
    </location>
</feature>
<keyword evidence="4" id="KW-1185">Reference proteome</keyword>
<gene>
    <name evidence="3" type="ORF">A33Q_1679</name>
</gene>
<dbReference type="eggNOG" id="ENOG5032TSP">
    <property type="taxonomic scope" value="Bacteria"/>
</dbReference>
<evidence type="ECO:0000256" key="1">
    <source>
        <dbReference type="SAM" id="Phobius"/>
    </source>
</evidence>
<sequence>MVGTCFIISGFKIQIDVTILNVYTRKQLNKSICSVSKGFLLNYVYNRCFKYLSLFSLLDGEIFSKLKIEIEQMTLKKFKARKGKLFISLSGILLGLLIYSFFSDKFSIVFVFSMLIVLTHLVHLYLTTSYALDSTKFYYRSGFINGEIPFREIKSIEPNINNWTGLKPALASKGILIRYNKFDEIYIAPKNNQEFINSILSLNPSIKVLKAE</sequence>
<dbReference type="OrthoDB" id="1437824at2"/>
<dbReference type="RefSeq" id="WP_016254894.1">
    <property type="nucleotide sequence ID" value="NZ_ALWO02000028.1"/>
</dbReference>
<proteinExistence type="predicted"/>
<dbReference type="EMBL" id="ALWO02000028">
    <property type="protein sequence ID" value="EOZ97706.1"/>
    <property type="molecule type" value="Genomic_DNA"/>
</dbReference>
<evidence type="ECO:0000259" key="2">
    <source>
        <dbReference type="Pfam" id="PF06713"/>
    </source>
</evidence>
<dbReference type="InterPro" id="IPR009589">
    <property type="entry name" value="PH_YyaB-like"/>
</dbReference>
<dbReference type="AlphaFoldDB" id="S2DZX0"/>
<organism evidence="3 4">
    <name type="scientific">Indibacter alkaliphilus (strain CCUG 57479 / KCTC 22604 / LW1)</name>
    <dbReference type="NCBI Taxonomy" id="1189612"/>
    <lineage>
        <taxon>Bacteria</taxon>
        <taxon>Pseudomonadati</taxon>
        <taxon>Bacteroidota</taxon>
        <taxon>Cytophagia</taxon>
        <taxon>Cytophagales</taxon>
        <taxon>Cyclobacteriaceae</taxon>
    </lineage>
</organism>
<keyword evidence="1" id="KW-0812">Transmembrane</keyword>